<organism evidence="1 2">
    <name type="scientific">Hevea brasiliensis</name>
    <name type="common">Para rubber tree</name>
    <name type="synonym">Siphonia brasiliensis</name>
    <dbReference type="NCBI Taxonomy" id="3981"/>
    <lineage>
        <taxon>Eukaryota</taxon>
        <taxon>Viridiplantae</taxon>
        <taxon>Streptophyta</taxon>
        <taxon>Embryophyta</taxon>
        <taxon>Tracheophyta</taxon>
        <taxon>Spermatophyta</taxon>
        <taxon>Magnoliopsida</taxon>
        <taxon>eudicotyledons</taxon>
        <taxon>Gunneridae</taxon>
        <taxon>Pentapetalae</taxon>
        <taxon>rosids</taxon>
        <taxon>fabids</taxon>
        <taxon>Malpighiales</taxon>
        <taxon>Euphorbiaceae</taxon>
        <taxon>Crotonoideae</taxon>
        <taxon>Micrandreae</taxon>
        <taxon>Hevea</taxon>
    </lineage>
</organism>
<dbReference type="PANTHER" id="PTHR36378:SF1">
    <property type="entry name" value="COTTON FIBER PROTEIN"/>
    <property type="match status" value="1"/>
</dbReference>
<name>A0A6A6NIZ4_HEVBR</name>
<dbReference type="AlphaFoldDB" id="A0A6A6NIZ4"/>
<evidence type="ECO:0008006" key="3">
    <source>
        <dbReference type="Google" id="ProtNLM"/>
    </source>
</evidence>
<accession>A0A6A6NIZ4</accession>
<dbReference type="EMBL" id="JAAGAX010000001">
    <property type="protein sequence ID" value="KAF2325106.1"/>
    <property type="molecule type" value="Genomic_DNA"/>
</dbReference>
<evidence type="ECO:0000313" key="2">
    <source>
        <dbReference type="Proteomes" id="UP000467840"/>
    </source>
</evidence>
<gene>
    <name evidence="1" type="ORF">GH714_022793</name>
</gene>
<keyword evidence="2" id="KW-1185">Reference proteome</keyword>
<dbReference type="Pfam" id="PF05553">
    <property type="entry name" value="DUF761"/>
    <property type="match status" value="1"/>
</dbReference>
<evidence type="ECO:0000313" key="1">
    <source>
        <dbReference type="EMBL" id="KAF2325106.1"/>
    </source>
</evidence>
<comment type="caution">
    <text evidence="1">The sequence shown here is derived from an EMBL/GenBank/DDBJ whole genome shotgun (WGS) entry which is preliminary data.</text>
</comment>
<sequence>MGGGAPRGRRLYPTRIVRAAFTPNNKGHFDRDGLRKKKKRSLIRLIRLASYVLKLKKSNKSKCAPFNATSIWKKFVGSMRPLYLQSQQSPSRLMVMEAPPTPLRNILDVDHQEVLTPPISPAYASAASSSCGMSQYASATNLQELDQVDECEENEEENGLYDDTGGDEMIDVKAEQFIAQFYQQMRLQREASQKTGI</sequence>
<reference evidence="1 2" key="1">
    <citation type="journal article" date="2020" name="Mol. Plant">
        <title>The Chromosome-Based Rubber Tree Genome Provides New Insights into Spurge Genome Evolution and Rubber Biosynthesis.</title>
        <authorList>
            <person name="Liu J."/>
            <person name="Shi C."/>
            <person name="Shi C.C."/>
            <person name="Li W."/>
            <person name="Zhang Q.J."/>
            <person name="Zhang Y."/>
            <person name="Li K."/>
            <person name="Lu H.F."/>
            <person name="Shi C."/>
            <person name="Zhu S.T."/>
            <person name="Xiao Z.Y."/>
            <person name="Nan H."/>
            <person name="Yue Y."/>
            <person name="Zhu X.G."/>
            <person name="Wu Y."/>
            <person name="Hong X.N."/>
            <person name="Fan G.Y."/>
            <person name="Tong Y."/>
            <person name="Zhang D."/>
            <person name="Mao C.L."/>
            <person name="Liu Y.L."/>
            <person name="Hao S.J."/>
            <person name="Liu W.Q."/>
            <person name="Lv M.Q."/>
            <person name="Zhang H.B."/>
            <person name="Liu Y."/>
            <person name="Hu-Tang G.R."/>
            <person name="Wang J.P."/>
            <person name="Wang J.H."/>
            <person name="Sun Y.H."/>
            <person name="Ni S.B."/>
            <person name="Chen W.B."/>
            <person name="Zhang X.C."/>
            <person name="Jiao Y.N."/>
            <person name="Eichler E.E."/>
            <person name="Li G.H."/>
            <person name="Liu X."/>
            <person name="Gao L.Z."/>
        </authorList>
    </citation>
    <scope>NUCLEOTIDE SEQUENCE [LARGE SCALE GENOMIC DNA]</scope>
    <source>
        <strain evidence="2">cv. GT1</strain>
        <tissue evidence="1">Leaf</tissue>
    </source>
</reference>
<dbReference type="InterPro" id="IPR008480">
    <property type="entry name" value="DUF761_pln"/>
</dbReference>
<dbReference type="PANTHER" id="PTHR36378">
    <property type="entry name" value="COTTON FIBER PROTEIN"/>
    <property type="match status" value="1"/>
</dbReference>
<protein>
    <recommendedName>
        <fullName evidence="3">DUF761 domain-containing protein</fullName>
    </recommendedName>
</protein>
<dbReference type="Proteomes" id="UP000467840">
    <property type="component" value="Chromosome 5"/>
</dbReference>
<proteinExistence type="predicted"/>